<dbReference type="AlphaFoldDB" id="A0A7X2NLB7"/>
<evidence type="ECO:0000256" key="1">
    <source>
        <dbReference type="ARBA" id="ARBA00008919"/>
    </source>
</evidence>
<dbReference type="InterPro" id="IPR038577">
    <property type="entry name" value="GT10-like_C_sf"/>
</dbReference>
<dbReference type="Proteomes" id="UP000429958">
    <property type="component" value="Unassembled WGS sequence"/>
</dbReference>
<gene>
    <name evidence="6" type="ORF">FYJ39_09500</name>
</gene>
<evidence type="ECO:0000259" key="4">
    <source>
        <dbReference type="Pfam" id="PF00852"/>
    </source>
</evidence>
<comment type="caution">
    <text evidence="6">The sequence shown here is derived from an EMBL/GenBank/DDBJ whole genome shotgun (WGS) entry which is preliminary data.</text>
</comment>
<dbReference type="Gene3D" id="3.40.50.11660">
    <property type="entry name" value="Glycosyl transferase family 10, C-terminal domain"/>
    <property type="match status" value="1"/>
</dbReference>
<dbReference type="GO" id="GO:0008417">
    <property type="term" value="F:fucosyltransferase activity"/>
    <property type="evidence" value="ECO:0007669"/>
    <property type="project" value="InterPro"/>
</dbReference>
<keyword evidence="7" id="KW-1185">Reference proteome</keyword>
<evidence type="ECO:0000313" key="6">
    <source>
        <dbReference type="EMBL" id="MSS36800.1"/>
    </source>
</evidence>
<evidence type="ECO:0008006" key="8">
    <source>
        <dbReference type="Google" id="ProtNLM"/>
    </source>
</evidence>
<dbReference type="SUPFAM" id="SSF53756">
    <property type="entry name" value="UDP-Glycosyltransferase/glycogen phosphorylase"/>
    <property type="match status" value="1"/>
</dbReference>
<evidence type="ECO:0000256" key="3">
    <source>
        <dbReference type="ARBA" id="ARBA00022679"/>
    </source>
</evidence>
<dbReference type="Pfam" id="PF00852">
    <property type="entry name" value="Glyco_transf_10"/>
    <property type="match status" value="1"/>
</dbReference>
<evidence type="ECO:0000256" key="2">
    <source>
        <dbReference type="ARBA" id="ARBA00022676"/>
    </source>
</evidence>
<dbReference type="InterPro" id="IPR041058">
    <property type="entry name" value="FucT_N"/>
</dbReference>
<evidence type="ECO:0000313" key="7">
    <source>
        <dbReference type="Proteomes" id="UP000429958"/>
    </source>
</evidence>
<protein>
    <recommendedName>
        <fullName evidence="8">Glycosyltransferase family 10</fullName>
    </recommendedName>
</protein>
<dbReference type="Pfam" id="PF18025">
    <property type="entry name" value="FucT_N"/>
    <property type="match status" value="1"/>
</dbReference>
<dbReference type="RefSeq" id="WP_154472240.1">
    <property type="nucleotide sequence ID" value="NZ_VUMD01000007.1"/>
</dbReference>
<dbReference type="InterPro" id="IPR055270">
    <property type="entry name" value="Glyco_tran_10_C"/>
</dbReference>
<name>A0A7X2NLB7_9CLOT</name>
<organism evidence="6 7">
    <name type="scientific">Clostridium porci</name>
    <dbReference type="NCBI Taxonomy" id="2605778"/>
    <lineage>
        <taxon>Bacteria</taxon>
        <taxon>Bacillati</taxon>
        <taxon>Bacillota</taxon>
        <taxon>Clostridia</taxon>
        <taxon>Eubacteriales</taxon>
        <taxon>Clostridiaceae</taxon>
        <taxon>Clostridium</taxon>
    </lineage>
</organism>
<accession>A0A7X2NLB7</accession>
<evidence type="ECO:0000259" key="5">
    <source>
        <dbReference type="Pfam" id="PF18025"/>
    </source>
</evidence>
<reference evidence="6 7" key="1">
    <citation type="submission" date="2019-08" db="EMBL/GenBank/DDBJ databases">
        <title>In-depth cultivation of the pig gut microbiome towards novel bacterial diversity and tailored functional studies.</title>
        <authorList>
            <person name="Wylensek D."/>
            <person name="Hitch T.C.A."/>
            <person name="Clavel T."/>
        </authorList>
    </citation>
    <scope>NUCLEOTIDE SEQUENCE [LARGE SCALE GENOMIC DNA]</scope>
    <source>
        <strain evidence="6 7">WCA-389-WT-23D1</strain>
    </source>
</reference>
<proteinExistence type="inferred from homology"/>
<sequence>MERKLIKIKYVCLDQHNANNFILDAHDNIITNIIKKHFKIEFSDNPDYLIYSDYGYPSKIFKYDCVRIHWQQEYVVPDFNVCDYAIGSNHMQFGDRYFRVLPYTYYLTEDIIHKAKNKIAFRKEDLIKKNKFCGFVHANPIAPERNKMEALLSQYKTVSSGGRYKNNIGYFVDNKREFFSECKFALVFENTYGYDSDRLVDAFASGTIPIYWGDPEITKEFNSKAFINVHEYGSFEQVVERVKEIDNNDDLYLQMMGEPMFNNDFSLEQYYKNLEAFLVNIFKQDLTAAYRRNRTYRGYVAERIACSGAKVRTLRLICDSIVRHMCSILHLKKLYAHLHRKLVFYGKF</sequence>
<dbReference type="InterPro" id="IPR001503">
    <property type="entry name" value="Glyco_trans_10"/>
</dbReference>
<keyword evidence="2" id="KW-0328">Glycosyltransferase</keyword>
<dbReference type="GO" id="GO:0016020">
    <property type="term" value="C:membrane"/>
    <property type="evidence" value="ECO:0007669"/>
    <property type="project" value="InterPro"/>
</dbReference>
<dbReference type="EMBL" id="VUMD01000007">
    <property type="protein sequence ID" value="MSS36800.1"/>
    <property type="molecule type" value="Genomic_DNA"/>
</dbReference>
<comment type="similarity">
    <text evidence="1">Belongs to the glycosyltransferase 10 family.</text>
</comment>
<dbReference type="PANTHER" id="PTHR11929">
    <property type="entry name" value="ALPHA- 1,3 -FUCOSYLTRANSFERASE"/>
    <property type="match status" value="1"/>
</dbReference>
<keyword evidence="3" id="KW-0808">Transferase</keyword>
<feature type="domain" description="Alpha-(1,3)-fucosyltransferase FucT N-terminal" evidence="5">
    <location>
        <begin position="23"/>
        <end position="106"/>
    </location>
</feature>
<feature type="domain" description="Fucosyltransferase C-terminal" evidence="4">
    <location>
        <begin position="129"/>
        <end position="254"/>
    </location>
</feature>
<dbReference type="PANTHER" id="PTHR11929:SF194">
    <property type="entry name" value="ALPHA-(1,3)-FUCOSYLTRANSFERASE 10"/>
    <property type="match status" value="1"/>
</dbReference>